<keyword evidence="5 12" id="KW-0067">ATP-binding</keyword>
<evidence type="ECO:0000256" key="8">
    <source>
        <dbReference type="ARBA" id="ARBA00033033"/>
    </source>
</evidence>
<evidence type="ECO:0000256" key="9">
    <source>
        <dbReference type="ARBA" id="ARBA00039495"/>
    </source>
</evidence>
<evidence type="ECO:0000256" key="10">
    <source>
        <dbReference type="ARBA" id="ARBA00049339"/>
    </source>
</evidence>
<dbReference type="EC" id="6.1.1.19" evidence="2"/>
<dbReference type="GO" id="GO:0006420">
    <property type="term" value="P:arginyl-tRNA aminoacylation"/>
    <property type="evidence" value="ECO:0007669"/>
    <property type="project" value="InterPro"/>
</dbReference>
<keyword evidence="4 12" id="KW-0547">Nucleotide-binding</keyword>
<dbReference type="GO" id="GO:0005739">
    <property type="term" value="C:mitochondrion"/>
    <property type="evidence" value="ECO:0007669"/>
    <property type="project" value="TreeGrafter"/>
</dbReference>
<feature type="domain" description="DALR anticodon binding" evidence="13">
    <location>
        <begin position="478"/>
        <end position="593"/>
    </location>
</feature>
<dbReference type="Gene3D" id="1.10.730.10">
    <property type="entry name" value="Isoleucyl-tRNA Synthetase, Domain 1"/>
    <property type="match status" value="1"/>
</dbReference>
<keyword evidence="15" id="KW-1185">Reference proteome</keyword>
<evidence type="ECO:0000256" key="6">
    <source>
        <dbReference type="ARBA" id="ARBA00022917"/>
    </source>
</evidence>
<protein>
    <recommendedName>
        <fullName evidence="9">Probable arginine--tRNA ligase, mitochondrial</fullName>
        <ecNumber evidence="2">6.1.1.19</ecNumber>
    </recommendedName>
    <alternativeName>
        <fullName evidence="8">Arginyl-tRNA synthetase</fullName>
    </alternativeName>
</protein>
<dbReference type="FunFam" id="1.10.730.10:FF:000006">
    <property type="entry name" value="Arginyl-tRNA synthetase 2, mitochondrial"/>
    <property type="match status" value="1"/>
</dbReference>
<dbReference type="AlphaFoldDB" id="A0AAW0WRS7"/>
<dbReference type="EMBL" id="JARKIK010000064">
    <property type="protein sequence ID" value="KAK8730428.1"/>
    <property type="molecule type" value="Genomic_DNA"/>
</dbReference>
<evidence type="ECO:0000256" key="11">
    <source>
        <dbReference type="ARBA" id="ARBA00049595"/>
    </source>
</evidence>
<proteinExistence type="inferred from homology"/>
<dbReference type="InterPro" id="IPR008909">
    <property type="entry name" value="DALR_anticod-bd"/>
</dbReference>
<evidence type="ECO:0000256" key="4">
    <source>
        <dbReference type="ARBA" id="ARBA00022741"/>
    </source>
</evidence>
<dbReference type="InterPro" id="IPR009080">
    <property type="entry name" value="tRNAsynth_Ia_anticodon-bd"/>
</dbReference>
<evidence type="ECO:0000256" key="7">
    <source>
        <dbReference type="ARBA" id="ARBA00023146"/>
    </source>
</evidence>
<dbReference type="InterPro" id="IPR001412">
    <property type="entry name" value="aa-tRNA-synth_I_CS"/>
</dbReference>
<dbReference type="SUPFAM" id="SSF47323">
    <property type="entry name" value="Anticodon-binding domain of a subclass of class I aminoacyl-tRNA synthetases"/>
    <property type="match status" value="1"/>
</dbReference>
<evidence type="ECO:0000256" key="12">
    <source>
        <dbReference type="RuleBase" id="RU363038"/>
    </source>
</evidence>
<comment type="function">
    <text evidence="11">Catalyzes the attachment of arginine to tRNA(Arg) in a two-step reaction: arginine is first activated by ATP to form Arg-AMP and then transferred to the acceptor end of tRNA(Arg).</text>
</comment>
<dbReference type="InterPro" id="IPR014729">
    <property type="entry name" value="Rossmann-like_a/b/a_fold"/>
</dbReference>
<comment type="catalytic activity">
    <reaction evidence="10">
        <text>tRNA(Arg) + L-arginine + ATP = L-arginyl-tRNA(Arg) + AMP + diphosphate</text>
        <dbReference type="Rhea" id="RHEA:20301"/>
        <dbReference type="Rhea" id="RHEA-COMP:9658"/>
        <dbReference type="Rhea" id="RHEA-COMP:9673"/>
        <dbReference type="ChEBI" id="CHEBI:30616"/>
        <dbReference type="ChEBI" id="CHEBI:32682"/>
        <dbReference type="ChEBI" id="CHEBI:33019"/>
        <dbReference type="ChEBI" id="CHEBI:78442"/>
        <dbReference type="ChEBI" id="CHEBI:78513"/>
        <dbReference type="ChEBI" id="CHEBI:456215"/>
        <dbReference type="EC" id="6.1.1.19"/>
    </reaction>
</comment>
<dbReference type="Pfam" id="PF00750">
    <property type="entry name" value="tRNA-synt_1d"/>
    <property type="match status" value="1"/>
</dbReference>
<dbReference type="FunFam" id="3.40.50.620:FF:000058">
    <property type="entry name" value="Mitochondrial arginyl-tRNA synthetase"/>
    <property type="match status" value="1"/>
</dbReference>
<keyword evidence="6 12" id="KW-0648">Protein biosynthesis</keyword>
<dbReference type="NCBIfam" id="TIGR00456">
    <property type="entry name" value="argS"/>
    <property type="match status" value="1"/>
</dbReference>
<keyword evidence="3 12" id="KW-0436">Ligase</keyword>
<dbReference type="PROSITE" id="PS00178">
    <property type="entry name" value="AA_TRNA_LIGASE_I"/>
    <property type="match status" value="1"/>
</dbReference>
<dbReference type="PRINTS" id="PR01038">
    <property type="entry name" value="TRNASYNTHARG"/>
</dbReference>
<dbReference type="SMART" id="SM00836">
    <property type="entry name" value="DALR_1"/>
    <property type="match status" value="1"/>
</dbReference>
<dbReference type="InterPro" id="IPR035684">
    <property type="entry name" value="ArgRS_core"/>
</dbReference>
<accession>A0AAW0WRS7</accession>
<name>A0AAW0WRS7_CHEQU</name>
<dbReference type="Proteomes" id="UP001445076">
    <property type="component" value="Unassembled WGS sequence"/>
</dbReference>
<keyword evidence="7 12" id="KW-0030">Aminoacyl-tRNA synthetase</keyword>
<dbReference type="SUPFAM" id="SSF52374">
    <property type="entry name" value="Nucleotidylyl transferase"/>
    <property type="match status" value="1"/>
</dbReference>
<dbReference type="GO" id="GO:0005524">
    <property type="term" value="F:ATP binding"/>
    <property type="evidence" value="ECO:0007669"/>
    <property type="project" value="UniProtKB-KW"/>
</dbReference>
<dbReference type="Pfam" id="PF05746">
    <property type="entry name" value="DALR_1"/>
    <property type="match status" value="1"/>
</dbReference>
<dbReference type="PANTHER" id="PTHR11956:SF11">
    <property type="entry name" value="ARGININE--TRNA LIGASE, MITOCHONDRIAL-RELATED"/>
    <property type="match status" value="1"/>
</dbReference>
<comment type="caution">
    <text evidence="14">The sequence shown here is derived from an EMBL/GenBank/DDBJ whole genome shotgun (WGS) entry which is preliminary data.</text>
</comment>
<evidence type="ECO:0000313" key="15">
    <source>
        <dbReference type="Proteomes" id="UP001445076"/>
    </source>
</evidence>
<evidence type="ECO:0000256" key="1">
    <source>
        <dbReference type="ARBA" id="ARBA00005594"/>
    </source>
</evidence>
<evidence type="ECO:0000313" key="14">
    <source>
        <dbReference type="EMBL" id="KAK8730428.1"/>
    </source>
</evidence>
<reference evidence="14 15" key="1">
    <citation type="journal article" date="2024" name="BMC Genomics">
        <title>Genome assembly of redclaw crayfish (Cherax quadricarinatus) provides insights into its immune adaptation and hypoxia tolerance.</title>
        <authorList>
            <person name="Liu Z."/>
            <person name="Zheng J."/>
            <person name="Li H."/>
            <person name="Fang K."/>
            <person name="Wang S."/>
            <person name="He J."/>
            <person name="Zhou D."/>
            <person name="Weng S."/>
            <person name="Chi M."/>
            <person name="Gu Z."/>
            <person name="He J."/>
            <person name="Li F."/>
            <person name="Wang M."/>
        </authorList>
    </citation>
    <scope>NUCLEOTIDE SEQUENCE [LARGE SCALE GENOMIC DNA]</scope>
    <source>
        <strain evidence="14">ZL_2023a</strain>
    </source>
</reference>
<sequence length="593" mass="67255">MAHKFRSLISNKIIQALSGFPIGGRGLKPALLIPCVQLDPKTGPEPEFQVSLRALQRQGLISTSGLSDQKDLIRYGSALVQKFDTDPTIPGVHLVQDNKDVRLNFKVNYSQLASEVVRITTHKPASFWQCSALVTLLPHQNVVVEYSSPNIAKPFHVGHLRSTIIGNFIANLHVALGHNVTRINYLGDWGTQFGILKYGYDARNMTEKDLEDDAIKKLYEVYVWANQKAELDPSVSSKAREIFNEMEQGNISELKAWEVFRNVSIKDLKRMYARLNVNFDEFHGESMYNAQKCQEVLNLMEEKGLLEALDDGRKVYEVNPKRRVTVVKSDGSSIYLSRDIAGAIDRQEKYKFTKMYYVVDNSQTDHFVALFSILRKLGFEWADSMMHVKFGRIQGMSTRKGTAIFLQDILDEAQEIMLQKQQETHTTRDDVRLSGAETADRVATSCILIADLKQRRQRDYVFSWDKALQSRGDTGVKLQYVHCRLASLEKNCGIEFNSQANTSFLREESALSLIQDIARFDEILVNSYQELEPCILVNYLFKLCGNINMSLKHMQVKGAPLEVAEARLSLFMAARYTLAAGMNILGVKPLDQM</sequence>
<gene>
    <name evidence="14" type="ORF">OTU49_008003</name>
</gene>
<evidence type="ECO:0000259" key="13">
    <source>
        <dbReference type="SMART" id="SM00836"/>
    </source>
</evidence>
<dbReference type="GO" id="GO:0032543">
    <property type="term" value="P:mitochondrial translation"/>
    <property type="evidence" value="ECO:0007669"/>
    <property type="project" value="TreeGrafter"/>
</dbReference>
<evidence type="ECO:0000256" key="2">
    <source>
        <dbReference type="ARBA" id="ARBA00012837"/>
    </source>
</evidence>
<dbReference type="Gene3D" id="3.40.50.620">
    <property type="entry name" value="HUPs"/>
    <property type="match status" value="1"/>
</dbReference>
<evidence type="ECO:0000256" key="5">
    <source>
        <dbReference type="ARBA" id="ARBA00022840"/>
    </source>
</evidence>
<dbReference type="PANTHER" id="PTHR11956">
    <property type="entry name" value="ARGINYL-TRNA SYNTHETASE"/>
    <property type="match status" value="1"/>
</dbReference>
<evidence type="ECO:0000256" key="3">
    <source>
        <dbReference type="ARBA" id="ARBA00022598"/>
    </source>
</evidence>
<comment type="similarity">
    <text evidence="1 12">Belongs to the class-I aminoacyl-tRNA synthetase family.</text>
</comment>
<dbReference type="GO" id="GO:0004814">
    <property type="term" value="F:arginine-tRNA ligase activity"/>
    <property type="evidence" value="ECO:0007669"/>
    <property type="project" value="UniProtKB-EC"/>
</dbReference>
<organism evidence="14 15">
    <name type="scientific">Cherax quadricarinatus</name>
    <name type="common">Australian red claw crayfish</name>
    <dbReference type="NCBI Taxonomy" id="27406"/>
    <lineage>
        <taxon>Eukaryota</taxon>
        <taxon>Metazoa</taxon>
        <taxon>Ecdysozoa</taxon>
        <taxon>Arthropoda</taxon>
        <taxon>Crustacea</taxon>
        <taxon>Multicrustacea</taxon>
        <taxon>Malacostraca</taxon>
        <taxon>Eumalacostraca</taxon>
        <taxon>Eucarida</taxon>
        <taxon>Decapoda</taxon>
        <taxon>Pleocyemata</taxon>
        <taxon>Astacidea</taxon>
        <taxon>Parastacoidea</taxon>
        <taxon>Parastacidae</taxon>
        <taxon>Cherax</taxon>
    </lineage>
</organism>
<dbReference type="InterPro" id="IPR001278">
    <property type="entry name" value="Arg-tRNA-ligase"/>
</dbReference>